<evidence type="ECO:0000313" key="4">
    <source>
        <dbReference type="Proteomes" id="UP000242497"/>
    </source>
</evidence>
<dbReference type="Proteomes" id="UP000242497">
    <property type="component" value="Unassembled WGS sequence"/>
</dbReference>
<keyword evidence="4" id="KW-1185">Reference proteome</keyword>
<dbReference type="AlphaFoldDB" id="A0A1M6QD81"/>
<dbReference type="STRING" id="1123349.SAMN02744037_01817"/>
<dbReference type="InterPro" id="IPR011004">
    <property type="entry name" value="Trimer_LpxA-like_sf"/>
</dbReference>
<evidence type="ECO:0000256" key="1">
    <source>
        <dbReference type="ARBA" id="ARBA00022679"/>
    </source>
</evidence>
<keyword evidence="1 3" id="KW-0808">Transferase</keyword>
<dbReference type="InterPro" id="IPR051159">
    <property type="entry name" value="Hexapeptide_acetyltransf"/>
</dbReference>
<evidence type="ECO:0000313" key="3">
    <source>
        <dbReference type="EMBL" id="SHK18148.1"/>
    </source>
</evidence>
<dbReference type="PANTHER" id="PTHR23416">
    <property type="entry name" value="SIALIC ACID SYNTHASE-RELATED"/>
    <property type="match status" value="1"/>
</dbReference>
<dbReference type="Pfam" id="PF00132">
    <property type="entry name" value="Hexapep"/>
    <property type="match status" value="1"/>
</dbReference>
<dbReference type="GO" id="GO:0016740">
    <property type="term" value="F:transferase activity"/>
    <property type="evidence" value="ECO:0007669"/>
    <property type="project" value="UniProtKB-KW"/>
</dbReference>
<sequence length="223" mass="24421">MFSLLKEGLIILSKYKNKTLKEIILSIYNSIRFKLRYFYKLPIVSNGICKIKKHKTGKLIIKNRLRLNGEISSLCINKSSIHIRKNASLIINGTVDLGSGTNLIVDNGASICIGDNSYIAGDSKIYARNKITIGRNCALSWGLTIIDTDFHDIIHNDNINNLSCEVNIGNHVWIGCNVSILKGVSIGENAIVAAGSVVTKNVPANCLVGGNPARIIKKGVMWK</sequence>
<dbReference type="SUPFAM" id="SSF51161">
    <property type="entry name" value="Trimeric LpxA-like enzymes"/>
    <property type="match status" value="1"/>
</dbReference>
<dbReference type="InterPro" id="IPR018357">
    <property type="entry name" value="Hexapep_transf_CS"/>
</dbReference>
<proteinExistence type="predicted"/>
<dbReference type="CDD" id="cd04647">
    <property type="entry name" value="LbH_MAT_like"/>
    <property type="match status" value="1"/>
</dbReference>
<evidence type="ECO:0000256" key="2">
    <source>
        <dbReference type="ARBA" id="ARBA00022737"/>
    </source>
</evidence>
<dbReference type="InterPro" id="IPR001451">
    <property type="entry name" value="Hexapep"/>
</dbReference>
<dbReference type="EMBL" id="FRAE01000041">
    <property type="protein sequence ID" value="SHK18148.1"/>
    <property type="molecule type" value="Genomic_DNA"/>
</dbReference>
<dbReference type="PROSITE" id="PS00101">
    <property type="entry name" value="HEXAPEP_TRANSFERASES"/>
    <property type="match status" value="1"/>
</dbReference>
<name>A0A1M6QD81_9FIRM</name>
<dbReference type="OrthoDB" id="9801697at2"/>
<protein>
    <submittedName>
        <fullName evidence="3">Transferase hexapeptide (Six repeat-containing protein)</fullName>
    </submittedName>
</protein>
<reference evidence="4" key="1">
    <citation type="submission" date="2016-11" db="EMBL/GenBank/DDBJ databases">
        <authorList>
            <person name="Varghese N."/>
            <person name="Submissions S."/>
        </authorList>
    </citation>
    <scope>NUCLEOTIDE SEQUENCE [LARGE SCALE GENOMIC DNA]</scope>
    <source>
        <strain evidence="4">DSM 15518</strain>
    </source>
</reference>
<accession>A0A1M6QD81</accession>
<gene>
    <name evidence="3" type="ORF">SAMN02744037_01817</name>
</gene>
<keyword evidence="2" id="KW-0677">Repeat</keyword>
<organism evidence="3 4">
    <name type="scientific">Tepidibacter formicigenes DSM 15518</name>
    <dbReference type="NCBI Taxonomy" id="1123349"/>
    <lineage>
        <taxon>Bacteria</taxon>
        <taxon>Bacillati</taxon>
        <taxon>Bacillota</taxon>
        <taxon>Clostridia</taxon>
        <taxon>Peptostreptococcales</taxon>
        <taxon>Peptostreptococcaceae</taxon>
        <taxon>Tepidibacter</taxon>
    </lineage>
</organism>
<dbReference type="PANTHER" id="PTHR23416:SF78">
    <property type="entry name" value="LIPOPOLYSACCHARIDE BIOSYNTHESIS O-ACETYL TRANSFERASE WBBJ-RELATED"/>
    <property type="match status" value="1"/>
</dbReference>
<dbReference type="Gene3D" id="2.160.10.10">
    <property type="entry name" value="Hexapeptide repeat proteins"/>
    <property type="match status" value="1"/>
</dbReference>